<reference evidence="1 2" key="1">
    <citation type="submission" date="2016-05" db="EMBL/GenBank/DDBJ databases">
        <title>Genome sequencing reveals origins of a unique bacterial endosymbiosis in the earliest lineages of terrestrial Fungi.</title>
        <authorList>
            <consortium name="DOE Joint Genome Institute"/>
            <person name="Uehling J."/>
            <person name="Gryganskyi A."/>
            <person name="Hameed K."/>
            <person name="Tschaplinski T."/>
            <person name="Misztal P."/>
            <person name="Wu S."/>
            <person name="Desiro A."/>
            <person name="Vande Pol N."/>
            <person name="Du Z.-Y."/>
            <person name="Zienkiewicz A."/>
            <person name="Zienkiewicz K."/>
            <person name="Morin E."/>
            <person name="Tisserant E."/>
            <person name="Splivallo R."/>
            <person name="Hainaut M."/>
            <person name="Henrissat B."/>
            <person name="Ohm R."/>
            <person name="Kuo A."/>
            <person name="Yan J."/>
            <person name="Lipzen A."/>
            <person name="Nolan M."/>
            <person name="Labutti K."/>
            <person name="Barry K."/>
            <person name="Goldstein A."/>
            <person name="Labbe J."/>
            <person name="Schadt C."/>
            <person name="Tuskan G."/>
            <person name="Grigoriev I."/>
            <person name="Martin F."/>
            <person name="Vilgalys R."/>
            <person name="Bonito G."/>
        </authorList>
    </citation>
    <scope>NUCLEOTIDE SEQUENCE [LARGE SCALE GENOMIC DNA]</scope>
    <source>
        <strain evidence="1 2">AG-77</strain>
    </source>
</reference>
<organism evidence="1 2">
    <name type="scientific">Linnemannia elongata AG-77</name>
    <dbReference type="NCBI Taxonomy" id="1314771"/>
    <lineage>
        <taxon>Eukaryota</taxon>
        <taxon>Fungi</taxon>
        <taxon>Fungi incertae sedis</taxon>
        <taxon>Mucoromycota</taxon>
        <taxon>Mortierellomycotina</taxon>
        <taxon>Mortierellomycetes</taxon>
        <taxon>Mortierellales</taxon>
        <taxon>Mortierellaceae</taxon>
        <taxon>Linnemannia</taxon>
    </lineage>
</organism>
<sequence>MGTYYPLSYFESGFMAPENAWTCKGLQTLHLRSHHEIGTLFPSGVSQGPANQWLSRHIFIGLTGAFLKMKDLRIDCPNVDFSLEGGMCLLRRMSDLERLRVKSMREGQFTERDLAWLLPDPTPEQRARNAKILAGIHDQIRIYRGGSSGRVISEKMSRGYRRRERDQSIAGTLEQVADLLEEIQTRGVAGRCLPYLESFIIEQGGHWLTNTCGPQQARTREIVKRMQGSFFFHLTMDGAPPKLGVGP</sequence>
<accession>A0A197JKR4</accession>
<dbReference type="Proteomes" id="UP000078512">
    <property type="component" value="Unassembled WGS sequence"/>
</dbReference>
<dbReference type="AlphaFoldDB" id="A0A197JKR4"/>
<protein>
    <submittedName>
        <fullName evidence="1">Uncharacterized protein</fullName>
    </submittedName>
</protein>
<keyword evidence="2" id="KW-1185">Reference proteome</keyword>
<proteinExistence type="predicted"/>
<dbReference type="OrthoDB" id="2351089at2759"/>
<evidence type="ECO:0000313" key="2">
    <source>
        <dbReference type="Proteomes" id="UP000078512"/>
    </source>
</evidence>
<name>A0A197JKR4_9FUNG</name>
<dbReference type="EMBL" id="KV442077">
    <property type="protein sequence ID" value="OAQ25563.1"/>
    <property type="molecule type" value="Genomic_DNA"/>
</dbReference>
<gene>
    <name evidence="1" type="ORF">K457DRAFT_23026</name>
</gene>
<evidence type="ECO:0000313" key="1">
    <source>
        <dbReference type="EMBL" id="OAQ25563.1"/>
    </source>
</evidence>